<evidence type="ECO:0000313" key="5">
    <source>
        <dbReference type="Proteomes" id="UP000283329"/>
    </source>
</evidence>
<dbReference type="Gene3D" id="3.20.20.100">
    <property type="entry name" value="NADP-dependent oxidoreductase domain"/>
    <property type="match status" value="1"/>
</dbReference>
<gene>
    <name evidence="4" type="ORF">DW206_08360</name>
    <name evidence="2" type="ORF">PO240_18315</name>
    <name evidence="3" type="ORF">PQ628_24575</name>
</gene>
<dbReference type="EMBL" id="JAQNWR010000013">
    <property type="protein sequence ID" value="MDC2409826.1"/>
    <property type="molecule type" value="Genomic_DNA"/>
</dbReference>
<comment type="caution">
    <text evidence="2">The sequence shown here is derived from an EMBL/GenBank/DDBJ whole genome shotgun (WGS) entry which is preliminary data.</text>
</comment>
<name>A0A1Y4Q2M0_BACOV</name>
<dbReference type="Proteomes" id="UP001214017">
    <property type="component" value="Unassembled WGS sequence"/>
</dbReference>
<dbReference type="RefSeq" id="WP_004318219.1">
    <property type="nucleotide sequence ID" value="NZ_BAABYJ010000001.1"/>
</dbReference>
<evidence type="ECO:0000313" key="4">
    <source>
        <dbReference type="EMBL" id="RHH48110.1"/>
    </source>
</evidence>
<sequence length="95" mass="10959">MIREALKPRERGDIFIAVKFGGMLTSDDRFYGIDVRPQNVQNYLVYTLKRLGTDYVELYQPARINPHIPVEDTIGAVLRRHTYASGSYQGQRIDL</sequence>
<organism evidence="2 6">
    <name type="scientific">Bacteroides ovatus</name>
    <dbReference type="NCBI Taxonomy" id="28116"/>
    <lineage>
        <taxon>Bacteria</taxon>
        <taxon>Pseudomonadati</taxon>
        <taxon>Bacteroidota</taxon>
        <taxon>Bacteroidia</taxon>
        <taxon>Bacteroidales</taxon>
        <taxon>Bacteroidaceae</taxon>
        <taxon>Bacteroides</taxon>
    </lineage>
</organism>
<dbReference type="Proteomes" id="UP000283329">
    <property type="component" value="Unassembled WGS sequence"/>
</dbReference>
<dbReference type="InterPro" id="IPR023210">
    <property type="entry name" value="NADP_OxRdtase_dom"/>
</dbReference>
<reference evidence="2" key="2">
    <citation type="submission" date="2022-10" db="EMBL/GenBank/DDBJ databases">
        <title>Human gut microbiome strain richness.</title>
        <authorList>
            <person name="Chen-Liaw A."/>
        </authorList>
    </citation>
    <scope>NUCLEOTIDE SEQUENCE</scope>
    <source>
        <strain evidence="2">F7_m1001271B151109d0_201107</strain>
        <strain evidence="3">RTP21484st1_H8_RTP21484_190118</strain>
    </source>
</reference>
<dbReference type="EMBL" id="QRJR01000006">
    <property type="protein sequence ID" value="RHH48110.1"/>
    <property type="molecule type" value="Genomic_DNA"/>
</dbReference>
<dbReference type="AlphaFoldDB" id="A0A1Y4Q2M0"/>
<dbReference type="EMBL" id="JAQQPO010000045">
    <property type="protein sequence ID" value="MDC7961378.1"/>
    <property type="molecule type" value="Genomic_DNA"/>
</dbReference>
<feature type="domain" description="NADP-dependent oxidoreductase" evidence="1">
    <location>
        <begin position="1"/>
        <end position="76"/>
    </location>
</feature>
<evidence type="ECO:0000313" key="2">
    <source>
        <dbReference type="EMBL" id="MDC2409826.1"/>
    </source>
</evidence>
<evidence type="ECO:0000259" key="1">
    <source>
        <dbReference type="Pfam" id="PF00248"/>
    </source>
</evidence>
<evidence type="ECO:0000313" key="3">
    <source>
        <dbReference type="EMBL" id="MDC7961378.1"/>
    </source>
</evidence>
<proteinExistence type="predicted"/>
<dbReference type="InterPro" id="IPR036812">
    <property type="entry name" value="NAD(P)_OxRdtase_dom_sf"/>
</dbReference>
<dbReference type="Pfam" id="PF00248">
    <property type="entry name" value="Aldo_ket_red"/>
    <property type="match status" value="1"/>
</dbReference>
<protein>
    <submittedName>
        <fullName evidence="2">Aldo/keto reductase</fullName>
    </submittedName>
</protein>
<dbReference type="SUPFAM" id="SSF51430">
    <property type="entry name" value="NAD(P)-linked oxidoreductase"/>
    <property type="match status" value="1"/>
</dbReference>
<evidence type="ECO:0000313" key="6">
    <source>
        <dbReference type="Proteomes" id="UP001214017"/>
    </source>
</evidence>
<accession>A0A1Y4Q2M0</accession>
<dbReference type="Proteomes" id="UP001215078">
    <property type="component" value="Unassembled WGS sequence"/>
</dbReference>
<reference evidence="4 5" key="1">
    <citation type="submission" date="2018-08" db="EMBL/GenBank/DDBJ databases">
        <title>A genome reference for cultivated species of the human gut microbiota.</title>
        <authorList>
            <person name="Zou Y."/>
            <person name="Xue W."/>
            <person name="Luo G."/>
        </authorList>
    </citation>
    <scope>NUCLEOTIDE SEQUENCE [LARGE SCALE GENOMIC DNA]</scope>
    <source>
        <strain evidence="4 5">AM17-48</strain>
    </source>
</reference>